<dbReference type="InterPro" id="IPR011990">
    <property type="entry name" value="TPR-like_helical_dom_sf"/>
</dbReference>
<evidence type="ECO:0000256" key="3">
    <source>
        <dbReference type="ARBA" id="ARBA00023110"/>
    </source>
</evidence>
<dbReference type="Gene3D" id="3.30.160.20">
    <property type="match status" value="2"/>
</dbReference>
<dbReference type="GO" id="GO:0003723">
    <property type="term" value="F:RNA binding"/>
    <property type="evidence" value="ECO:0007669"/>
    <property type="project" value="UniProtKB-UniRule"/>
</dbReference>
<dbReference type="InParanoid" id="T0RGM6"/>
<dbReference type="RefSeq" id="XP_008615284.1">
    <property type="nucleotide sequence ID" value="XM_008617062.1"/>
</dbReference>
<dbReference type="GO" id="GO:0003755">
    <property type="term" value="F:peptidyl-prolyl cis-trans isomerase activity"/>
    <property type="evidence" value="ECO:0007669"/>
    <property type="project" value="UniProtKB-EC"/>
</dbReference>
<keyword evidence="3" id="KW-0697">Rotamase</keyword>
<dbReference type="PROSITE" id="PS50005">
    <property type="entry name" value="TPR"/>
    <property type="match status" value="1"/>
</dbReference>
<keyword evidence="5" id="KW-0694">RNA-binding</keyword>
<dbReference type="Gene3D" id="1.25.40.10">
    <property type="entry name" value="Tetratricopeptide repeat domain"/>
    <property type="match status" value="1"/>
</dbReference>
<evidence type="ECO:0000313" key="9">
    <source>
        <dbReference type="Proteomes" id="UP000030762"/>
    </source>
</evidence>
<dbReference type="Proteomes" id="UP000030762">
    <property type="component" value="Unassembled WGS sequence"/>
</dbReference>
<feature type="domain" description="DRBM" evidence="7">
    <location>
        <begin position="281"/>
        <end position="351"/>
    </location>
</feature>
<accession>T0RGM6</accession>
<dbReference type="OMA" id="SFEDWIW"/>
<evidence type="ECO:0000256" key="5">
    <source>
        <dbReference type="PROSITE-ProRule" id="PRU00266"/>
    </source>
</evidence>
<dbReference type="SUPFAM" id="SSF54768">
    <property type="entry name" value="dsRNA-binding domain-like"/>
    <property type="match status" value="2"/>
</dbReference>
<dbReference type="Pfam" id="PF00035">
    <property type="entry name" value="dsrm"/>
    <property type="match status" value="2"/>
</dbReference>
<evidence type="ECO:0000256" key="1">
    <source>
        <dbReference type="ARBA" id="ARBA00000971"/>
    </source>
</evidence>
<dbReference type="VEuPathDB" id="FungiDB:SDRG_11042"/>
<dbReference type="InterPro" id="IPR019734">
    <property type="entry name" value="TPR_rpt"/>
</dbReference>
<dbReference type="STRING" id="1156394.T0RGM6"/>
<feature type="repeat" description="TPR" evidence="6">
    <location>
        <begin position="181"/>
        <end position="214"/>
    </location>
</feature>
<dbReference type="PROSITE" id="PS50137">
    <property type="entry name" value="DS_RBD"/>
    <property type="match status" value="2"/>
</dbReference>
<organism evidence="8 9">
    <name type="scientific">Saprolegnia diclina (strain VS20)</name>
    <dbReference type="NCBI Taxonomy" id="1156394"/>
    <lineage>
        <taxon>Eukaryota</taxon>
        <taxon>Sar</taxon>
        <taxon>Stramenopiles</taxon>
        <taxon>Oomycota</taxon>
        <taxon>Saprolegniomycetes</taxon>
        <taxon>Saprolegniales</taxon>
        <taxon>Saprolegniaceae</taxon>
        <taxon>Saprolegnia</taxon>
    </lineage>
</organism>
<evidence type="ECO:0000256" key="6">
    <source>
        <dbReference type="PROSITE-ProRule" id="PRU00339"/>
    </source>
</evidence>
<evidence type="ECO:0000259" key="7">
    <source>
        <dbReference type="PROSITE" id="PS50137"/>
    </source>
</evidence>
<dbReference type="AlphaFoldDB" id="T0RGM6"/>
<sequence>MDPSLVTALRGLDKPTQKLLRNVVHLQPVQDLLLTFLGDTSRSFEDWIWDPKTREVLGRVEASAEPPTAAPTAAHSKFNQLFADALLEQRETIDVDELLDAAEAEKALAKECFAHKEFANAMSKYKKIADKLKPHITMSDGLCDLYVACCANVAVCAVKVQHWHLVREYAHAALAVTKDHAKAWYCLAKVHVNEKCFNDALDAVQHAIALSPNDRALLQLQAEIPVIEAKVRSQQEAEQAVLRKRAQADLLAKEEAAKRDAARVVALTRFVALPQPHATLGAISRLNEFVQRSRVTLGIESTKIEEGPPQRFQCTMKNLTENDAVLGVGEGLSKQEAKENAAKAAVLQMWQHRASTGTLHDDDKAFLATHPHILHTWSLAPPLDEGAQSVVDKVYTCAIYPTPNDTMHMPNMLLNQYTSQGKMHFEYTVEDLSKRDASDFLVSGILNGRCVATARGPSKKRAKLEVAEQALAIAYRESREAFPDQEDPYVGYR</sequence>
<proteinExistence type="predicted"/>
<dbReference type="GeneID" id="19951769"/>
<protein>
    <recommendedName>
        <fullName evidence="2">peptidylprolyl isomerase</fullName>
        <ecNumber evidence="2">5.2.1.8</ecNumber>
    </recommendedName>
</protein>
<comment type="catalytic activity">
    <reaction evidence="1">
        <text>[protein]-peptidylproline (omega=180) = [protein]-peptidylproline (omega=0)</text>
        <dbReference type="Rhea" id="RHEA:16237"/>
        <dbReference type="Rhea" id="RHEA-COMP:10747"/>
        <dbReference type="Rhea" id="RHEA-COMP:10748"/>
        <dbReference type="ChEBI" id="CHEBI:83833"/>
        <dbReference type="ChEBI" id="CHEBI:83834"/>
        <dbReference type="EC" id="5.2.1.8"/>
    </reaction>
</comment>
<dbReference type="OrthoDB" id="64332at2759"/>
<evidence type="ECO:0000313" key="8">
    <source>
        <dbReference type="EMBL" id="EQC31443.1"/>
    </source>
</evidence>
<evidence type="ECO:0000256" key="2">
    <source>
        <dbReference type="ARBA" id="ARBA00013194"/>
    </source>
</evidence>
<name>T0RGM6_SAPDV</name>
<dbReference type="PANTHER" id="PTHR46512">
    <property type="entry name" value="PEPTIDYLPROLYL ISOMERASE"/>
    <property type="match status" value="1"/>
</dbReference>
<dbReference type="SMART" id="SM00358">
    <property type="entry name" value="DSRM"/>
    <property type="match status" value="2"/>
</dbReference>
<gene>
    <name evidence="8" type="ORF">SDRG_11042</name>
</gene>
<keyword evidence="6" id="KW-0802">TPR repeat</keyword>
<dbReference type="EC" id="5.2.1.8" evidence="2"/>
<dbReference type="EMBL" id="JH767169">
    <property type="protein sequence ID" value="EQC31443.1"/>
    <property type="molecule type" value="Genomic_DNA"/>
</dbReference>
<evidence type="ECO:0000256" key="4">
    <source>
        <dbReference type="ARBA" id="ARBA00023235"/>
    </source>
</evidence>
<keyword evidence="4" id="KW-0413">Isomerase</keyword>
<dbReference type="eggNOG" id="ENOG502RYY6">
    <property type="taxonomic scope" value="Eukaryota"/>
</dbReference>
<reference evidence="8 9" key="1">
    <citation type="submission" date="2012-04" db="EMBL/GenBank/DDBJ databases">
        <title>The Genome Sequence of Saprolegnia declina VS20.</title>
        <authorList>
            <consortium name="The Broad Institute Genome Sequencing Platform"/>
            <person name="Russ C."/>
            <person name="Nusbaum C."/>
            <person name="Tyler B."/>
            <person name="van West P."/>
            <person name="Dieguez-Uribeondo J."/>
            <person name="de Bruijn I."/>
            <person name="Tripathy S."/>
            <person name="Jiang R."/>
            <person name="Young S.K."/>
            <person name="Zeng Q."/>
            <person name="Gargeya S."/>
            <person name="Fitzgerald M."/>
            <person name="Haas B."/>
            <person name="Abouelleil A."/>
            <person name="Alvarado L."/>
            <person name="Arachchi H.M."/>
            <person name="Berlin A."/>
            <person name="Chapman S.B."/>
            <person name="Goldberg J."/>
            <person name="Griggs A."/>
            <person name="Gujja S."/>
            <person name="Hansen M."/>
            <person name="Howarth C."/>
            <person name="Imamovic A."/>
            <person name="Larimer J."/>
            <person name="McCowen C."/>
            <person name="Montmayeur A."/>
            <person name="Murphy C."/>
            <person name="Neiman D."/>
            <person name="Pearson M."/>
            <person name="Priest M."/>
            <person name="Roberts A."/>
            <person name="Saif S."/>
            <person name="Shea T."/>
            <person name="Sisk P."/>
            <person name="Sykes S."/>
            <person name="Wortman J."/>
            <person name="Nusbaum C."/>
            <person name="Birren B."/>
        </authorList>
    </citation>
    <scope>NUCLEOTIDE SEQUENCE [LARGE SCALE GENOMIC DNA]</scope>
    <source>
        <strain evidence="8 9">VS20</strain>
    </source>
</reference>
<keyword evidence="9" id="KW-1185">Reference proteome</keyword>
<feature type="domain" description="DRBM" evidence="7">
    <location>
        <begin position="409"/>
        <end position="476"/>
    </location>
</feature>
<dbReference type="InterPro" id="IPR014720">
    <property type="entry name" value="dsRBD_dom"/>
</dbReference>
<dbReference type="PANTHER" id="PTHR46512:SF9">
    <property type="entry name" value="PEPTIDYLPROLYL ISOMERASE"/>
    <property type="match status" value="1"/>
</dbReference>
<dbReference type="SUPFAM" id="SSF48452">
    <property type="entry name" value="TPR-like"/>
    <property type="match status" value="1"/>
</dbReference>
<dbReference type="InterPro" id="IPR050754">
    <property type="entry name" value="FKBP4/5/8-like"/>
</dbReference>
<dbReference type="SMART" id="SM00028">
    <property type="entry name" value="TPR"/>
    <property type="match status" value="2"/>
</dbReference>